<dbReference type="SUPFAM" id="SSF53335">
    <property type="entry name" value="S-adenosyl-L-methionine-dependent methyltransferases"/>
    <property type="match status" value="1"/>
</dbReference>
<keyword evidence="3" id="KW-1185">Reference proteome</keyword>
<dbReference type="GO" id="GO:0032259">
    <property type="term" value="P:methylation"/>
    <property type="evidence" value="ECO:0007669"/>
    <property type="project" value="UniProtKB-KW"/>
</dbReference>
<keyword evidence="1" id="KW-0472">Membrane</keyword>
<accession>A0A4R5DNL0</accession>
<dbReference type="EMBL" id="SMKZ01000001">
    <property type="protein sequence ID" value="TDE15916.1"/>
    <property type="molecule type" value="Genomic_DNA"/>
</dbReference>
<feature type="transmembrane region" description="Helical" evidence="1">
    <location>
        <begin position="39"/>
        <end position="60"/>
    </location>
</feature>
<keyword evidence="1" id="KW-0812">Transmembrane</keyword>
<keyword evidence="1" id="KW-1133">Transmembrane helix</keyword>
<dbReference type="AlphaFoldDB" id="A0A4R5DNL0"/>
<comment type="caution">
    <text evidence="2">The sequence shown here is derived from an EMBL/GenBank/DDBJ whole genome shotgun (WGS) entry which is preliminary data.</text>
</comment>
<reference evidence="2 3" key="1">
    <citation type="submission" date="2019-03" db="EMBL/GenBank/DDBJ databases">
        <title>Draft genome sequences of novel Actinobacteria.</title>
        <authorList>
            <person name="Sahin N."/>
            <person name="Ay H."/>
            <person name="Saygin H."/>
        </authorList>
    </citation>
    <scope>NUCLEOTIDE SEQUENCE [LARGE SCALE GENOMIC DNA]</scope>
    <source>
        <strain evidence="2 3">5K138</strain>
    </source>
</reference>
<dbReference type="Gene3D" id="3.40.50.150">
    <property type="entry name" value="Vaccinia Virus protein VP39"/>
    <property type="match status" value="1"/>
</dbReference>
<dbReference type="RefSeq" id="WP_131890089.1">
    <property type="nucleotide sequence ID" value="NZ_SMKZ01000001.1"/>
</dbReference>
<dbReference type="InterPro" id="IPR029063">
    <property type="entry name" value="SAM-dependent_MTases_sf"/>
</dbReference>
<organism evidence="2 3">
    <name type="scientific">Jiangella asiatica</name>
    <dbReference type="NCBI Taxonomy" id="2530372"/>
    <lineage>
        <taxon>Bacteria</taxon>
        <taxon>Bacillati</taxon>
        <taxon>Actinomycetota</taxon>
        <taxon>Actinomycetes</taxon>
        <taxon>Jiangellales</taxon>
        <taxon>Jiangellaceae</taxon>
        <taxon>Jiangella</taxon>
    </lineage>
</organism>
<evidence type="ECO:0000256" key="1">
    <source>
        <dbReference type="SAM" id="Phobius"/>
    </source>
</evidence>
<keyword evidence="2" id="KW-0808">Transferase</keyword>
<dbReference type="GO" id="GO:0008168">
    <property type="term" value="F:methyltransferase activity"/>
    <property type="evidence" value="ECO:0007669"/>
    <property type="project" value="UniProtKB-KW"/>
</dbReference>
<protein>
    <submittedName>
        <fullName evidence="2">Class I SAM-dependent methyltransferase</fullName>
    </submittedName>
</protein>
<dbReference type="OrthoDB" id="823440at2"/>
<sequence length="351" mass="37054">MLRALRSLLGSRWPILGMLGALVAVAVAVGALIDGSVVEAAISALLGLALVGLVIVGASAREAEQRARKLDAQLKHLASATDAISTTLKAIESKQDDPGGGALAAAIGAQRLDAAVRHDELLARHDQLRGEVVTALTEDQLSELSALTNLYAMLGPDDEVPVFGGYAARPTTVLRLASLVRRLPGDALVVECGSGSSTVWLALACRRAGRGRVIALEHHERYAELTRTALARQGLESVAQVRVAPLEPVTVGDQTQDWYEGKNWADLGGIDLLFVDGPPRSTGPRSRYPAFPLLARALNDGAVVALDDVNREDEADIAGDWLAEPADGVTLRDAGTIGRTRFFTASRGQDN</sequence>
<dbReference type="InParanoid" id="A0A4R5DNL0"/>
<dbReference type="Pfam" id="PF13578">
    <property type="entry name" value="Methyltransf_24"/>
    <property type="match status" value="1"/>
</dbReference>
<keyword evidence="2" id="KW-0489">Methyltransferase</keyword>
<name>A0A4R5DNL0_9ACTN</name>
<proteinExistence type="predicted"/>
<evidence type="ECO:0000313" key="2">
    <source>
        <dbReference type="EMBL" id="TDE15916.1"/>
    </source>
</evidence>
<dbReference type="PANTHER" id="PTHR43167:SF1">
    <property type="entry name" value="PUTATIVE (AFU_ORTHOLOGUE AFUA_6G01830)-RELATED"/>
    <property type="match status" value="1"/>
</dbReference>
<gene>
    <name evidence="2" type="ORF">E1269_01080</name>
</gene>
<evidence type="ECO:0000313" key="3">
    <source>
        <dbReference type="Proteomes" id="UP000294739"/>
    </source>
</evidence>
<feature type="transmembrane region" description="Helical" evidence="1">
    <location>
        <begin position="12"/>
        <end position="33"/>
    </location>
</feature>
<dbReference type="PANTHER" id="PTHR43167">
    <property type="entry name" value="PUTATIVE (AFU_ORTHOLOGUE AFUA_6G01830)-RELATED"/>
    <property type="match status" value="1"/>
</dbReference>
<dbReference type="Proteomes" id="UP000294739">
    <property type="component" value="Unassembled WGS sequence"/>
</dbReference>